<dbReference type="PANTHER" id="PTHR43777:SF1">
    <property type="entry name" value="MOLYBDENUM COFACTOR CYTIDYLYLTRANSFERASE"/>
    <property type="match status" value="1"/>
</dbReference>
<evidence type="ECO:0000256" key="1">
    <source>
        <dbReference type="ARBA" id="ARBA00022842"/>
    </source>
</evidence>
<dbReference type="InterPro" id="IPR029044">
    <property type="entry name" value="Nucleotide-diphossugar_trans"/>
</dbReference>
<name>A0A6P0C8H7_9RHOB</name>
<dbReference type="Gene3D" id="3.90.550.10">
    <property type="entry name" value="Spore Coat Polysaccharide Biosynthesis Protein SpsA, Chain A"/>
    <property type="match status" value="1"/>
</dbReference>
<dbReference type="RefSeq" id="WP_164353086.1">
    <property type="nucleotide sequence ID" value="NZ_JAABNT010000003.1"/>
</dbReference>
<feature type="domain" description="MobA-like NTP transferase" evidence="2">
    <location>
        <begin position="9"/>
        <end position="168"/>
    </location>
</feature>
<dbReference type="PANTHER" id="PTHR43777">
    <property type="entry name" value="MOLYBDENUM COFACTOR CYTIDYLYLTRANSFERASE"/>
    <property type="match status" value="1"/>
</dbReference>
<dbReference type="InterPro" id="IPR025877">
    <property type="entry name" value="MobA-like_NTP_Trfase"/>
</dbReference>
<sequence>MSRRSFPIIILAAGASRRMRGRDKLLEIVDGLPLLRQQAMKALEVSSGPVLIALPAIPHPRYDALDGLSVQTIPVPDADEGMNASLRAAIAALPDDVPCAMLFLADLPDLTVNDLQKVADAINLSSDTLVWRGVTQDGAPGHPIVFRSDLFNAFKALHGDSGGREVIALAKDRITLVPLAGDRARRDLDTPEEWAAWRAEQKDKNGT</sequence>
<comment type="caution">
    <text evidence="3">The sequence shown here is derived from an EMBL/GenBank/DDBJ whole genome shotgun (WGS) entry which is preliminary data.</text>
</comment>
<dbReference type="EMBL" id="JAABNT010000003">
    <property type="protein sequence ID" value="NEK22157.1"/>
    <property type="molecule type" value="Genomic_DNA"/>
</dbReference>
<keyword evidence="1" id="KW-0460">Magnesium</keyword>
<keyword evidence="4" id="KW-1185">Reference proteome</keyword>
<dbReference type="SUPFAM" id="SSF53448">
    <property type="entry name" value="Nucleotide-diphospho-sugar transferases"/>
    <property type="match status" value="1"/>
</dbReference>
<dbReference type="AlphaFoldDB" id="A0A6P0C8H7"/>
<reference evidence="3 4" key="1">
    <citation type="submission" date="2020-01" db="EMBL/GenBank/DDBJ databases">
        <title>Sulfitobacter sediminilitoris sp. nov., isolated from a tidal flat.</title>
        <authorList>
            <person name="Park S."/>
            <person name="Yoon J.-H."/>
        </authorList>
    </citation>
    <scope>NUCLEOTIDE SEQUENCE [LARGE SCALE GENOMIC DNA]</scope>
    <source>
        <strain evidence="3 4">JBTF-M27</strain>
    </source>
</reference>
<gene>
    <name evidence="3" type="ORF">GV827_07060</name>
</gene>
<dbReference type="CDD" id="cd04182">
    <property type="entry name" value="GT_2_like_f"/>
    <property type="match status" value="1"/>
</dbReference>
<protein>
    <submittedName>
        <fullName evidence="3">NTP transferase domain-containing protein</fullName>
    </submittedName>
</protein>
<proteinExistence type="predicted"/>
<evidence type="ECO:0000313" key="4">
    <source>
        <dbReference type="Proteomes" id="UP000468591"/>
    </source>
</evidence>
<dbReference type="Proteomes" id="UP000468591">
    <property type="component" value="Unassembled WGS sequence"/>
</dbReference>
<accession>A0A6P0C8H7</accession>
<dbReference type="GO" id="GO:0016779">
    <property type="term" value="F:nucleotidyltransferase activity"/>
    <property type="evidence" value="ECO:0007669"/>
    <property type="project" value="UniProtKB-ARBA"/>
</dbReference>
<evidence type="ECO:0000259" key="2">
    <source>
        <dbReference type="Pfam" id="PF12804"/>
    </source>
</evidence>
<dbReference type="Pfam" id="PF12804">
    <property type="entry name" value="NTP_transf_3"/>
    <property type="match status" value="1"/>
</dbReference>
<evidence type="ECO:0000313" key="3">
    <source>
        <dbReference type="EMBL" id="NEK22157.1"/>
    </source>
</evidence>
<keyword evidence="3" id="KW-0808">Transferase</keyword>
<organism evidence="3 4">
    <name type="scientific">Sulfitobacter sediminilitoris</name>
    <dbReference type="NCBI Taxonomy" id="2698830"/>
    <lineage>
        <taxon>Bacteria</taxon>
        <taxon>Pseudomonadati</taxon>
        <taxon>Pseudomonadota</taxon>
        <taxon>Alphaproteobacteria</taxon>
        <taxon>Rhodobacterales</taxon>
        <taxon>Roseobacteraceae</taxon>
        <taxon>Sulfitobacter</taxon>
    </lineage>
</organism>